<protein>
    <recommendedName>
        <fullName evidence="5 18">NADH-ubiquinone oxidoreductase chain 2</fullName>
        <ecNumber evidence="4 18">7.1.1.2</ecNumber>
    </recommendedName>
</protein>
<feature type="transmembrane region" description="Helical" evidence="18">
    <location>
        <begin position="133"/>
        <end position="161"/>
    </location>
</feature>
<feature type="domain" description="NADH:quinone oxidoreductase/Mrp antiporter transmembrane" evidence="19">
    <location>
        <begin position="23"/>
        <end position="283"/>
    </location>
</feature>
<evidence type="ECO:0000256" key="18">
    <source>
        <dbReference type="RuleBase" id="RU003403"/>
    </source>
</evidence>
<gene>
    <name evidence="20" type="primary">ND2</name>
    <name evidence="20" type="ORF">GJR81mt_000001</name>
</gene>
<evidence type="ECO:0000256" key="15">
    <source>
        <dbReference type="ARBA" id="ARBA00023128"/>
    </source>
</evidence>
<dbReference type="Pfam" id="PF00361">
    <property type="entry name" value="Proton_antipo_M"/>
    <property type="match status" value="1"/>
</dbReference>
<dbReference type="InterPro" id="IPR050175">
    <property type="entry name" value="Complex_I_Subunit_2"/>
</dbReference>
<evidence type="ECO:0000313" key="20">
    <source>
        <dbReference type="EMBL" id="QXJ41879.1"/>
    </source>
</evidence>
<evidence type="ECO:0000256" key="2">
    <source>
        <dbReference type="ARBA" id="ARBA00004448"/>
    </source>
</evidence>
<evidence type="ECO:0000256" key="11">
    <source>
        <dbReference type="ARBA" id="ARBA00022982"/>
    </source>
</evidence>
<evidence type="ECO:0000256" key="1">
    <source>
        <dbReference type="ARBA" id="ARBA00003257"/>
    </source>
</evidence>
<feature type="transmembrane region" description="Helical" evidence="18">
    <location>
        <begin position="89"/>
        <end position="113"/>
    </location>
</feature>
<keyword evidence="10 18" id="KW-1278">Translocase</keyword>
<dbReference type="GO" id="GO:0006120">
    <property type="term" value="P:mitochondrial electron transport, NADH to ubiquinone"/>
    <property type="evidence" value="ECO:0007669"/>
    <property type="project" value="InterPro"/>
</dbReference>
<reference evidence="20" key="1">
    <citation type="submission" date="2021-01" db="EMBL/GenBank/DDBJ databases">
        <title>The draft genome assembly of Pissodes strobe provides evidence of genome size expansion in Curculionidae family.</title>
        <authorList>
            <person name="Gagalova K."/>
            <person name="Whitehill J.G.A."/>
            <person name="Culibrk L."/>
            <person name="Lin D."/>
            <person name="Levesque-Tremblay V."/>
            <person name="Keeling C.I."/>
            <person name="Coombe L."/>
            <person name="Birol I."/>
            <person name="Bohlmann J."/>
            <person name="Jones S.J.M."/>
        </authorList>
    </citation>
    <scope>NUCLEOTIDE SEQUENCE</scope>
</reference>
<keyword evidence="15 18" id="KW-0496">Mitochondrion</keyword>
<evidence type="ECO:0000256" key="7">
    <source>
        <dbReference type="ARBA" id="ARBA00022660"/>
    </source>
</evidence>
<name>A0A8F5CD80_PISSR</name>
<evidence type="ECO:0000256" key="12">
    <source>
        <dbReference type="ARBA" id="ARBA00022989"/>
    </source>
</evidence>
<comment type="function">
    <text evidence="1">Core subunit of the mitochondrial membrane respiratory chain NADH dehydrogenase (Complex I) that is believed to belong to the minimal assembly required for catalysis. Complex I functions in the transfer of electrons from NADH to the respiratory chain. The immediate electron acceptor for the enzyme is believed to be ubiquinone.</text>
</comment>
<feature type="transmembrane region" description="Helical" evidence="18">
    <location>
        <begin position="57"/>
        <end position="77"/>
    </location>
</feature>
<evidence type="ECO:0000256" key="16">
    <source>
        <dbReference type="ARBA" id="ARBA00023136"/>
    </source>
</evidence>
<organism evidence="20">
    <name type="scientific">Pissodes strobi</name>
    <name type="common">White pine weevil</name>
    <name type="synonym">Rhynchaenus strobi</name>
    <dbReference type="NCBI Taxonomy" id="49927"/>
    <lineage>
        <taxon>Eukaryota</taxon>
        <taxon>Metazoa</taxon>
        <taxon>Ecdysozoa</taxon>
        <taxon>Arthropoda</taxon>
        <taxon>Hexapoda</taxon>
        <taxon>Insecta</taxon>
        <taxon>Pterygota</taxon>
        <taxon>Neoptera</taxon>
        <taxon>Endopterygota</taxon>
        <taxon>Coleoptera</taxon>
        <taxon>Polyphaga</taxon>
        <taxon>Cucujiformia</taxon>
        <taxon>Curculionidae</taxon>
        <taxon>Molytinae</taxon>
        <taxon>Pissodini</taxon>
        <taxon>Pissodes</taxon>
    </lineage>
</organism>
<feature type="transmembrane region" description="Helical" evidence="18">
    <location>
        <begin position="7"/>
        <end position="31"/>
    </location>
</feature>
<evidence type="ECO:0000256" key="3">
    <source>
        <dbReference type="ARBA" id="ARBA00007012"/>
    </source>
</evidence>
<dbReference type="PANTHER" id="PTHR46552:SF1">
    <property type="entry name" value="NADH-UBIQUINONE OXIDOREDUCTASE CHAIN 2"/>
    <property type="match status" value="1"/>
</dbReference>
<dbReference type="EMBL" id="MW452482">
    <property type="protein sequence ID" value="QXJ41879.1"/>
    <property type="molecule type" value="Genomic_DNA"/>
</dbReference>
<keyword evidence="9 18" id="KW-0999">Mitochondrion inner membrane</keyword>
<dbReference type="GO" id="GO:0005743">
    <property type="term" value="C:mitochondrial inner membrane"/>
    <property type="evidence" value="ECO:0007669"/>
    <property type="project" value="UniProtKB-SubCell"/>
</dbReference>
<dbReference type="PRINTS" id="PR01436">
    <property type="entry name" value="NADHDHGNASE2"/>
</dbReference>
<feature type="transmembrane region" description="Helical" evidence="18">
    <location>
        <begin position="236"/>
        <end position="257"/>
    </location>
</feature>
<dbReference type="AlphaFoldDB" id="A0A8F5CD80"/>
<keyword evidence="6" id="KW-0813">Transport</keyword>
<evidence type="ECO:0000256" key="6">
    <source>
        <dbReference type="ARBA" id="ARBA00022448"/>
    </source>
</evidence>
<evidence type="ECO:0000256" key="10">
    <source>
        <dbReference type="ARBA" id="ARBA00022967"/>
    </source>
</evidence>
<keyword evidence="12 18" id="KW-1133">Transmembrane helix</keyword>
<evidence type="ECO:0000256" key="17">
    <source>
        <dbReference type="ARBA" id="ARBA00049551"/>
    </source>
</evidence>
<keyword evidence="14 18" id="KW-0830">Ubiquinone</keyword>
<evidence type="ECO:0000256" key="8">
    <source>
        <dbReference type="ARBA" id="ARBA00022692"/>
    </source>
</evidence>
<feature type="transmembrane region" description="Helical" evidence="18">
    <location>
        <begin position="269"/>
        <end position="289"/>
    </location>
</feature>
<keyword evidence="7 18" id="KW-0679">Respiratory chain</keyword>
<geneLocation type="mitochondrion" evidence="20"/>
<proteinExistence type="inferred from homology"/>
<dbReference type="EC" id="7.1.1.2" evidence="4 18"/>
<comment type="function">
    <text evidence="18">Core subunit of the mitochondrial membrane respiratory chain NADH dehydrogenase (Complex I) which catalyzes electron transfer from NADH through the respiratory chain, using ubiquinone as an electron acceptor. Essential for the catalytic activity and assembly of complex I.</text>
</comment>
<accession>A0A8F5CD80</accession>
<evidence type="ECO:0000256" key="13">
    <source>
        <dbReference type="ARBA" id="ARBA00023027"/>
    </source>
</evidence>
<dbReference type="GO" id="GO:0008137">
    <property type="term" value="F:NADH dehydrogenase (ubiquinone) activity"/>
    <property type="evidence" value="ECO:0007669"/>
    <property type="project" value="UniProtKB-EC"/>
</dbReference>
<comment type="catalytic activity">
    <reaction evidence="17 18">
        <text>a ubiquinone + NADH + 5 H(+)(in) = a ubiquinol + NAD(+) + 4 H(+)(out)</text>
        <dbReference type="Rhea" id="RHEA:29091"/>
        <dbReference type="Rhea" id="RHEA-COMP:9565"/>
        <dbReference type="Rhea" id="RHEA-COMP:9566"/>
        <dbReference type="ChEBI" id="CHEBI:15378"/>
        <dbReference type="ChEBI" id="CHEBI:16389"/>
        <dbReference type="ChEBI" id="CHEBI:17976"/>
        <dbReference type="ChEBI" id="CHEBI:57540"/>
        <dbReference type="ChEBI" id="CHEBI:57945"/>
        <dbReference type="EC" id="7.1.1.2"/>
    </reaction>
</comment>
<dbReference type="InterPro" id="IPR001750">
    <property type="entry name" value="ND/Mrp_TM"/>
</dbReference>
<dbReference type="InterPro" id="IPR003917">
    <property type="entry name" value="NADH_UbQ_OxRdtase_chain2"/>
</dbReference>
<keyword evidence="8 18" id="KW-0812">Transmembrane</keyword>
<evidence type="ECO:0000256" key="14">
    <source>
        <dbReference type="ARBA" id="ARBA00023075"/>
    </source>
</evidence>
<keyword evidence="16 18" id="KW-0472">Membrane</keyword>
<comment type="similarity">
    <text evidence="3 18">Belongs to the complex I subunit 2 family.</text>
</comment>
<keyword evidence="11 18" id="KW-0249">Electron transport</keyword>
<dbReference type="PANTHER" id="PTHR46552">
    <property type="entry name" value="NADH-UBIQUINONE OXIDOREDUCTASE CHAIN 2"/>
    <property type="match status" value="1"/>
</dbReference>
<evidence type="ECO:0000259" key="19">
    <source>
        <dbReference type="Pfam" id="PF00361"/>
    </source>
</evidence>
<comment type="subcellular location">
    <subcellularLocation>
        <location evidence="2 18">Mitochondrion inner membrane</location>
        <topology evidence="2 18">Multi-pass membrane protein</topology>
    </subcellularLocation>
</comment>
<evidence type="ECO:0000256" key="5">
    <source>
        <dbReference type="ARBA" id="ARBA00021008"/>
    </source>
</evidence>
<evidence type="ECO:0000256" key="4">
    <source>
        <dbReference type="ARBA" id="ARBA00012944"/>
    </source>
</evidence>
<feature type="transmembrane region" description="Helical" evidence="18">
    <location>
        <begin position="313"/>
        <end position="335"/>
    </location>
</feature>
<keyword evidence="13 18" id="KW-0520">NAD</keyword>
<evidence type="ECO:0000256" key="9">
    <source>
        <dbReference type="ARBA" id="ARBA00022792"/>
    </source>
</evidence>
<sequence>MKKFYKILFFNTLIIGTLMAISSTSWLNSWIGLEINLLSMMPLMKNYKNKFSSEATIKYFIIQAMASAMLLFSIIIFTNSKNFNFILPMYPSMLTDLALLMKMGAAPLHFWFPEVISGMNWEMSYILMTWQKLAPMILLTYTTIIPLFLSIFIVTSSFISGLQGMNQTCMRKILAYSSINHVSWMISALLNSFTIWFYYWIIYCFININIIHLLNKYNIYFSTQLSKLLAWNKNMKFMYMMNFLSLGGLPPFIGFLPKWLTINFMIKNNFYSLAMLLIIFTLMSLYIYLRLTISSLMMNFEESLMNKSYSKNYFQFMSNMILMMSLILCVSMVNIF</sequence>